<feature type="domain" description="Cation/H+ exchanger transmembrane" evidence="11">
    <location>
        <begin position="12"/>
        <end position="398"/>
    </location>
</feature>
<dbReference type="InterPro" id="IPR004705">
    <property type="entry name" value="Cation/H_exchanger_CPA1_bac"/>
</dbReference>
<keyword evidence="4 10" id="KW-0812">Transmembrane</keyword>
<feature type="transmembrane region" description="Helical" evidence="10">
    <location>
        <begin position="217"/>
        <end position="244"/>
    </location>
</feature>
<dbReference type="RefSeq" id="WP_318649076.1">
    <property type="nucleotide sequence ID" value="NZ_CP137852.1"/>
</dbReference>
<evidence type="ECO:0000256" key="9">
    <source>
        <dbReference type="ARBA" id="ARBA00023201"/>
    </source>
</evidence>
<evidence type="ECO:0000256" key="7">
    <source>
        <dbReference type="ARBA" id="ARBA00023065"/>
    </source>
</evidence>
<evidence type="ECO:0000256" key="5">
    <source>
        <dbReference type="ARBA" id="ARBA00022989"/>
    </source>
</evidence>
<dbReference type="PANTHER" id="PTHR10110:SF86">
    <property type="entry name" value="SODIUM_HYDROGEN EXCHANGER 7"/>
    <property type="match status" value="1"/>
</dbReference>
<keyword evidence="8 10" id="KW-0472">Membrane</keyword>
<evidence type="ECO:0000256" key="1">
    <source>
        <dbReference type="ARBA" id="ARBA00004651"/>
    </source>
</evidence>
<dbReference type="Gene3D" id="6.10.140.1330">
    <property type="match status" value="1"/>
</dbReference>
<feature type="transmembrane region" description="Helical" evidence="10">
    <location>
        <begin position="303"/>
        <end position="325"/>
    </location>
</feature>
<gene>
    <name evidence="12" type="ORF">R9Z33_23855</name>
</gene>
<evidence type="ECO:0000256" key="4">
    <source>
        <dbReference type="ARBA" id="ARBA00022692"/>
    </source>
</evidence>
<dbReference type="EMBL" id="CP137852">
    <property type="protein sequence ID" value="WPB85111.1"/>
    <property type="molecule type" value="Genomic_DNA"/>
</dbReference>
<evidence type="ECO:0000256" key="10">
    <source>
        <dbReference type="RuleBase" id="RU366002"/>
    </source>
</evidence>
<reference evidence="12 13" key="1">
    <citation type="submission" date="2023-11" db="EMBL/GenBank/DDBJ databases">
        <title>Arctic aerobic anoxygenic photoheterotroph Sediminicoccus rosea KRV36 adapts its photosynthesis to long days of polar summer.</title>
        <authorList>
            <person name="Tomasch J."/>
            <person name="Kopejtka K."/>
            <person name="Bily T."/>
            <person name="Gardiner A.T."/>
            <person name="Gardian Z."/>
            <person name="Shivaramu S."/>
            <person name="Koblizek M."/>
            <person name="Engelhardt F."/>
            <person name="Kaftan D."/>
        </authorList>
    </citation>
    <scope>NUCLEOTIDE SEQUENCE [LARGE SCALE GENOMIC DNA]</scope>
    <source>
        <strain evidence="12 13">R-30</strain>
    </source>
</reference>
<keyword evidence="2 10" id="KW-0813">Transport</keyword>
<name>A0ABZ0PHH1_9PROT</name>
<dbReference type="InterPro" id="IPR006153">
    <property type="entry name" value="Cation/H_exchanger_TM"/>
</dbReference>
<keyword evidence="7 10" id="KW-0406">Ion transport</keyword>
<evidence type="ECO:0000256" key="3">
    <source>
        <dbReference type="ARBA" id="ARBA00022475"/>
    </source>
</evidence>
<protein>
    <submittedName>
        <fullName evidence="12">Na+/H+ antiporter</fullName>
    </submittedName>
</protein>
<dbReference type="Pfam" id="PF00999">
    <property type="entry name" value="Na_H_Exchanger"/>
    <property type="match status" value="1"/>
</dbReference>
<feature type="transmembrane region" description="Helical" evidence="10">
    <location>
        <begin position="54"/>
        <end position="71"/>
    </location>
</feature>
<sequence length="522" mass="55937">MPLVEAVLAMMAACVALAVMARFAGLPYAVVLILAGSAIAFIPGLPDISLSPELALAFFLPPLLQGSAFRTDWNAFRRNLRPILLLAVGCVFFTAFLIGWVARLLIPEMPWAAAIALGAILAPPDAVAAAAVLQRLNLPRRIVTVLEGESLVNDASALVIYRFAIAAMAAGSFVPHEAVGSFLLLGLGGIAMGWAVARGTLWAIARLRDTLLETALSFLACYASFLAAEALHLSGVMAVVTTGIMMGQAQHRVFSARTRLEARAVWEFVEFVLTSLVFILIGLQLNDIVNRLGDRGALELAGLALVISFALIVSRFIWVLPAAALPRLIPSIQRKDPLPPMSHLVVISWAGMRGVVSLAAAIALPLNFPERDLIIFLAFCAILATLVLQGTTLEWLIKRLGLVQQPHPHGIDPEEAHARHVAAEAMLGAIRHRAGDVLYGPIAQDLLAEHVDRAGHLKRVTQGGAAVAAERAARRAVRLEGLEAARTAILTLRAEQGLAEDLLTKLSQELDFEENRLRNALG</sequence>
<evidence type="ECO:0000256" key="8">
    <source>
        <dbReference type="ARBA" id="ARBA00023136"/>
    </source>
</evidence>
<dbReference type="InterPro" id="IPR018422">
    <property type="entry name" value="Cation/H_exchanger_CPA1"/>
</dbReference>
<comment type="function">
    <text evidence="10">Na(+)/H(+) antiporter that extrudes sodium in exchange for external protons.</text>
</comment>
<comment type="caution">
    <text evidence="10">Lacks conserved residue(s) required for the propagation of feature annotation.</text>
</comment>
<feature type="transmembrane region" description="Helical" evidence="10">
    <location>
        <begin position="264"/>
        <end position="283"/>
    </location>
</feature>
<feature type="transmembrane region" description="Helical" evidence="10">
    <location>
        <begin position="178"/>
        <end position="197"/>
    </location>
</feature>
<dbReference type="Proteomes" id="UP001305521">
    <property type="component" value="Chromosome"/>
</dbReference>
<keyword evidence="10" id="KW-0997">Cell inner membrane</keyword>
<accession>A0ABZ0PHH1</accession>
<keyword evidence="6 10" id="KW-0915">Sodium</keyword>
<keyword evidence="5 10" id="KW-1133">Transmembrane helix</keyword>
<keyword evidence="3" id="KW-1003">Cell membrane</keyword>
<feature type="transmembrane region" description="Helical" evidence="10">
    <location>
        <begin position="346"/>
        <end position="368"/>
    </location>
</feature>
<dbReference type="NCBIfam" id="TIGR00831">
    <property type="entry name" value="a_cpa1"/>
    <property type="match status" value="1"/>
</dbReference>
<feature type="transmembrane region" description="Helical" evidence="10">
    <location>
        <begin position="111"/>
        <end position="133"/>
    </location>
</feature>
<comment type="similarity">
    <text evidence="10">Belongs to the monovalent cation:proton antiporter 1 (CPA1) transporter (TC 2.A.36) family.</text>
</comment>
<evidence type="ECO:0000313" key="12">
    <source>
        <dbReference type="EMBL" id="WPB85111.1"/>
    </source>
</evidence>
<comment type="subcellular location">
    <subcellularLocation>
        <location evidence="10">Cell inner membrane</location>
        <topology evidence="10">Multi-pass membrane protein</topology>
    </subcellularLocation>
    <subcellularLocation>
        <location evidence="1">Cell membrane</location>
        <topology evidence="1">Multi-pass membrane protein</topology>
    </subcellularLocation>
</comment>
<evidence type="ECO:0000256" key="6">
    <source>
        <dbReference type="ARBA" id="ARBA00023053"/>
    </source>
</evidence>
<keyword evidence="9 10" id="KW-0739">Sodium transport</keyword>
<keyword evidence="10" id="KW-0050">Antiport</keyword>
<evidence type="ECO:0000256" key="2">
    <source>
        <dbReference type="ARBA" id="ARBA00022448"/>
    </source>
</evidence>
<organism evidence="12 13">
    <name type="scientific">Sediminicoccus rosea</name>
    <dbReference type="NCBI Taxonomy" id="1225128"/>
    <lineage>
        <taxon>Bacteria</taxon>
        <taxon>Pseudomonadati</taxon>
        <taxon>Pseudomonadota</taxon>
        <taxon>Alphaproteobacteria</taxon>
        <taxon>Acetobacterales</taxon>
        <taxon>Roseomonadaceae</taxon>
        <taxon>Sediminicoccus</taxon>
    </lineage>
</organism>
<dbReference type="PANTHER" id="PTHR10110">
    <property type="entry name" value="SODIUM/HYDROGEN EXCHANGER"/>
    <property type="match status" value="1"/>
</dbReference>
<keyword evidence="13" id="KW-1185">Reference proteome</keyword>
<feature type="transmembrane region" description="Helical" evidence="10">
    <location>
        <begin position="374"/>
        <end position="397"/>
    </location>
</feature>
<feature type="transmembrane region" description="Helical" evidence="10">
    <location>
        <begin position="83"/>
        <end position="105"/>
    </location>
</feature>
<proteinExistence type="inferred from homology"/>
<evidence type="ECO:0000259" key="11">
    <source>
        <dbReference type="Pfam" id="PF00999"/>
    </source>
</evidence>
<evidence type="ECO:0000313" key="13">
    <source>
        <dbReference type="Proteomes" id="UP001305521"/>
    </source>
</evidence>